<dbReference type="FunFam" id="1.10.10.570:FF:000003">
    <property type="entry name" value="Vacuolar protein-sorting-associated protein 25"/>
    <property type="match status" value="1"/>
</dbReference>
<dbReference type="InterPro" id="IPR008570">
    <property type="entry name" value="ESCRT-II_cplx_Vps25-sub"/>
</dbReference>
<evidence type="ECO:0000256" key="4">
    <source>
        <dbReference type="ARBA" id="ARBA00022448"/>
    </source>
</evidence>
<dbReference type="GO" id="GO:0000814">
    <property type="term" value="C:ESCRT II complex"/>
    <property type="evidence" value="ECO:0007669"/>
    <property type="project" value="InterPro"/>
</dbReference>
<keyword evidence="4" id="KW-0813">Transport</keyword>
<reference evidence="9 10" key="1">
    <citation type="submission" date="2018-03" db="EMBL/GenBank/DDBJ databases">
        <title>Draft genome sequence of Rohu Carp (Labeo rohita).</title>
        <authorList>
            <person name="Das P."/>
            <person name="Kushwaha B."/>
            <person name="Joshi C.G."/>
            <person name="Kumar D."/>
            <person name="Nagpure N.S."/>
            <person name="Sahoo L."/>
            <person name="Das S.P."/>
            <person name="Bit A."/>
            <person name="Patnaik S."/>
            <person name="Meher P.K."/>
            <person name="Jayasankar P."/>
            <person name="Koringa P.G."/>
            <person name="Patel N.V."/>
            <person name="Hinsu A.T."/>
            <person name="Kumar R."/>
            <person name="Pandey M."/>
            <person name="Agarwal S."/>
            <person name="Srivastava S."/>
            <person name="Singh M."/>
            <person name="Iquebal M.A."/>
            <person name="Jaiswal S."/>
            <person name="Angadi U.B."/>
            <person name="Kumar N."/>
            <person name="Raza M."/>
            <person name="Shah T.M."/>
            <person name="Rai A."/>
            <person name="Jena J.K."/>
        </authorList>
    </citation>
    <scope>NUCLEOTIDE SEQUENCE [LARGE SCALE GENOMIC DNA]</scope>
    <source>
        <strain evidence="9">DASCIFA01</strain>
        <tissue evidence="9">Testis</tissue>
    </source>
</reference>
<dbReference type="PANTHER" id="PTHR13149:SF0">
    <property type="entry name" value="VACUOLAR PROTEIN-SORTING-ASSOCIATED PROTEIN 25"/>
    <property type="match status" value="1"/>
</dbReference>
<dbReference type="PANTHER" id="PTHR13149">
    <property type="entry name" value="VACUOLAR PROTEIN SORTING-ASSOCIATED PROTEIN VPS25"/>
    <property type="match status" value="1"/>
</dbReference>
<evidence type="ECO:0000256" key="3">
    <source>
        <dbReference type="ARBA" id="ARBA00017934"/>
    </source>
</evidence>
<evidence type="ECO:0000256" key="7">
    <source>
        <dbReference type="ARBA" id="ARBA00030094"/>
    </source>
</evidence>
<dbReference type="GO" id="GO:0005198">
    <property type="term" value="F:structural molecule activity"/>
    <property type="evidence" value="ECO:0007669"/>
    <property type="project" value="TreeGrafter"/>
</dbReference>
<feature type="compositionally biased region" description="Low complexity" evidence="8">
    <location>
        <begin position="253"/>
        <end position="271"/>
    </location>
</feature>
<keyword evidence="11" id="KW-1267">Proteomics identification</keyword>
<gene>
    <name evidence="9" type="ORF">ROHU_006720</name>
</gene>
<dbReference type="FunFam" id="3.30.200.20:FF:000494">
    <property type="entry name" value="serine/threonine-protein kinase WNK2 isoform X2"/>
    <property type="match status" value="1"/>
</dbReference>
<dbReference type="STRING" id="84645.A0A498MRM3"/>
<evidence type="ECO:0000256" key="1">
    <source>
        <dbReference type="ARBA" id="ARBA00004496"/>
    </source>
</evidence>
<evidence type="ECO:0007829" key="11">
    <source>
        <dbReference type="PeptideAtlas" id="A0A498MRM3"/>
    </source>
</evidence>
<accession>A0A498MRM3</accession>
<dbReference type="Proteomes" id="UP000290572">
    <property type="component" value="Unassembled WGS sequence"/>
</dbReference>
<evidence type="ECO:0000256" key="2">
    <source>
        <dbReference type="ARBA" id="ARBA00009674"/>
    </source>
</evidence>
<comment type="subcellular location">
    <subcellularLocation>
        <location evidence="1">Cytoplasm</location>
    </subcellularLocation>
</comment>
<dbReference type="GO" id="GO:0016236">
    <property type="term" value="P:macroautophagy"/>
    <property type="evidence" value="ECO:0007669"/>
    <property type="project" value="UniProtKB-ARBA"/>
</dbReference>
<evidence type="ECO:0000313" key="10">
    <source>
        <dbReference type="Proteomes" id="UP000290572"/>
    </source>
</evidence>
<feature type="region of interest" description="Disordered" evidence="8">
    <location>
        <begin position="238"/>
        <end position="320"/>
    </location>
</feature>
<dbReference type="InterPro" id="IPR036390">
    <property type="entry name" value="WH_DNA-bd_sf"/>
</dbReference>
<organism evidence="9 10">
    <name type="scientific">Labeo rohita</name>
    <name type="common">Indian major carp</name>
    <name type="synonym">Cyprinus rohita</name>
    <dbReference type="NCBI Taxonomy" id="84645"/>
    <lineage>
        <taxon>Eukaryota</taxon>
        <taxon>Metazoa</taxon>
        <taxon>Chordata</taxon>
        <taxon>Craniata</taxon>
        <taxon>Vertebrata</taxon>
        <taxon>Euteleostomi</taxon>
        <taxon>Actinopterygii</taxon>
        <taxon>Neopterygii</taxon>
        <taxon>Teleostei</taxon>
        <taxon>Ostariophysi</taxon>
        <taxon>Cypriniformes</taxon>
        <taxon>Cyprinidae</taxon>
        <taxon>Labeoninae</taxon>
        <taxon>Labeonini</taxon>
        <taxon>Labeo</taxon>
    </lineage>
</organism>
<evidence type="ECO:0000256" key="8">
    <source>
        <dbReference type="SAM" id="MobiDB-lite"/>
    </source>
</evidence>
<dbReference type="EMBL" id="QBIY01012588">
    <property type="protein sequence ID" value="RXN22513.1"/>
    <property type="molecule type" value="Genomic_DNA"/>
</dbReference>
<dbReference type="Pfam" id="PF05871">
    <property type="entry name" value="ESCRT-II"/>
    <property type="match status" value="1"/>
</dbReference>
<dbReference type="Gene3D" id="3.30.200.20">
    <property type="entry name" value="Phosphorylase Kinase, domain 1"/>
    <property type="match status" value="1"/>
</dbReference>
<sequence length="456" mass="51301">MSFEWPWQYNFPPFFTLQPNVDTRQKQLAAWCSLVLSYCRHRKLYTLDVLEAQESPVFNNKKIERNLEWLDKNKSRCLIMWRRPEEWGKLIYQWVSKNGMVNSVFTLYELSNGDDTEKEEFHGLEDWMLLRSLQALQADGKAEMITMDDGKVRDARARLIMSHADVEFAGRGFPGLPVDLEDDCLSRVPMLRTHSLSARRNSYVLHKLSVDIEPQIYNQTLSKALSWSTENILLSERRAAENKTDPPSPSSPSPLSSPESSTPSASSAPPEDWTGSVQTPLSPGAQDASSDSDNEGSKAESVAPRRAFVSRLEQDEKEDIETKAVATSPDGRYLKFNIEIGRGSFKTVYKGLDTETTVEVAWCELQVKLRQWLCERVEVSRVSLRALISSDGISYGCCCRSRLLGHDDIIWTRAPAAAAPTFANLASCEPVMSVQIASPRVVSSSPHPNSRGFHCS</sequence>
<dbReference type="SUPFAM" id="SSF46785">
    <property type="entry name" value="Winged helix' DNA-binding domain"/>
    <property type="match status" value="2"/>
</dbReference>
<keyword evidence="5" id="KW-0963">Cytoplasm</keyword>
<dbReference type="InterPro" id="IPR014041">
    <property type="entry name" value="ESCRT-II_cplx_Vps25-sub_N"/>
</dbReference>
<dbReference type="GO" id="GO:0042803">
    <property type="term" value="F:protein homodimerization activity"/>
    <property type="evidence" value="ECO:0007669"/>
    <property type="project" value="TreeGrafter"/>
</dbReference>
<keyword evidence="6" id="KW-0653">Protein transport</keyword>
<protein>
    <recommendedName>
        <fullName evidence="3">Vacuolar protein-sorting-associated protein 25</fullName>
    </recommendedName>
    <alternativeName>
        <fullName evidence="7">ESCRT-II complex subunit VPS25</fullName>
    </alternativeName>
</protein>
<dbReference type="AlphaFoldDB" id="A0A498MRM3"/>
<proteinExistence type="evidence at protein level"/>
<evidence type="ECO:0000256" key="6">
    <source>
        <dbReference type="ARBA" id="ARBA00022927"/>
    </source>
</evidence>
<comment type="similarity">
    <text evidence="2">Belongs to the VPS25 family.</text>
</comment>
<dbReference type="Gene3D" id="1.10.10.570">
    <property type="entry name" value="Winged helix' DNA-binding domain. Chain C. Domain 1"/>
    <property type="match status" value="1"/>
</dbReference>
<feature type="compositionally biased region" description="Polar residues" evidence="8">
    <location>
        <begin position="275"/>
        <end position="291"/>
    </location>
</feature>
<evidence type="ECO:0000313" key="9">
    <source>
        <dbReference type="EMBL" id="RXN22513.1"/>
    </source>
</evidence>
<dbReference type="InterPro" id="IPR036388">
    <property type="entry name" value="WH-like_DNA-bd_sf"/>
</dbReference>
<name>A0A498MRM3_LABRO</name>
<dbReference type="FunFam" id="1.10.10.10:FF:000141">
    <property type="entry name" value="vacuolar protein-sorting-associated protein 25"/>
    <property type="match status" value="1"/>
</dbReference>
<comment type="caution">
    <text evidence="9">The sequence shown here is derived from an EMBL/GenBank/DDBJ whole genome shotgun (WGS) entry which is preliminary data.</text>
</comment>
<dbReference type="Gene3D" id="1.10.10.10">
    <property type="entry name" value="Winged helix-like DNA-binding domain superfamily/Winged helix DNA-binding domain"/>
    <property type="match status" value="1"/>
</dbReference>
<keyword evidence="10" id="KW-1185">Reference proteome</keyword>
<dbReference type="GO" id="GO:0043328">
    <property type="term" value="P:protein transport to vacuole involved in ubiquitin-dependent protein catabolic process via the multivesicular body sorting pathway"/>
    <property type="evidence" value="ECO:0007669"/>
    <property type="project" value="TreeGrafter"/>
</dbReference>
<evidence type="ECO:0000256" key="5">
    <source>
        <dbReference type="ARBA" id="ARBA00022490"/>
    </source>
</evidence>